<name>A0A2N9E197_FAGSY</name>
<reference evidence="2" key="1">
    <citation type="submission" date="2018-02" db="EMBL/GenBank/DDBJ databases">
        <authorList>
            <person name="Cohen D.B."/>
            <person name="Kent A.D."/>
        </authorList>
    </citation>
    <scope>NUCLEOTIDE SEQUENCE</scope>
</reference>
<accession>A0A2N9E197</accession>
<dbReference type="AlphaFoldDB" id="A0A2N9E197"/>
<evidence type="ECO:0000256" key="1">
    <source>
        <dbReference type="SAM" id="MobiDB-lite"/>
    </source>
</evidence>
<proteinExistence type="predicted"/>
<sequence>MDDESKTPANVPEKSKEANQVSVTCDDSTETEMENNSTNVCGSDSKKSNCPGHVSSEEGISADQVNKVSDTLKSISLAGSVAGSKGESLKDLETNGNTSVRKEKSGGEPIIIPIVLKMAEFDHKDKDKLVTNLKTIQDYLCSFESQGLTVANISATTFPQTLDWLHSYLLQCIEQGISSESNEDGRQPTEN</sequence>
<dbReference type="PANTHER" id="PTHR33477">
    <property type="entry name" value="P-LOOP NTPASE DOMAIN-CONTAINING PROTEIN LPA1 HOMOLOG 1"/>
    <property type="match status" value="1"/>
</dbReference>
<feature type="region of interest" description="Disordered" evidence="1">
    <location>
        <begin position="1"/>
        <end position="63"/>
    </location>
</feature>
<gene>
    <name evidence="2" type="ORF">FSB_LOCUS408</name>
</gene>
<dbReference type="PANTHER" id="PTHR33477:SF2">
    <property type="entry name" value="2-PHOSPHOGLYCERATE KINASE"/>
    <property type="match status" value="1"/>
</dbReference>
<organism evidence="2">
    <name type="scientific">Fagus sylvatica</name>
    <name type="common">Beechnut</name>
    <dbReference type="NCBI Taxonomy" id="28930"/>
    <lineage>
        <taxon>Eukaryota</taxon>
        <taxon>Viridiplantae</taxon>
        <taxon>Streptophyta</taxon>
        <taxon>Embryophyta</taxon>
        <taxon>Tracheophyta</taxon>
        <taxon>Spermatophyta</taxon>
        <taxon>Magnoliopsida</taxon>
        <taxon>eudicotyledons</taxon>
        <taxon>Gunneridae</taxon>
        <taxon>Pentapetalae</taxon>
        <taxon>rosids</taxon>
        <taxon>fabids</taxon>
        <taxon>Fagales</taxon>
        <taxon>Fagaceae</taxon>
        <taxon>Fagus</taxon>
    </lineage>
</organism>
<evidence type="ECO:0000313" key="2">
    <source>
        <dbReference type="EMBL" id="SPC72526.1"/>
    </source>
</evidence>
<protein>
    <submittedName>
        <fullName evidence="2">Uncharacterized protein</fullName>
    </submittedName>
</protein>
<dbReference type="EMBL" id="OIVN01000011">
    <property type="protein sequence ID" value="SPC72526.1"/>
    <property type="molecule type" value="Genomic_DNA"/>
</dbReference>